<comment type="caution">
    <text evidence="1">The sequence shown here is derived from an EMBL/GenBank/DDBJ whole genome shotgun (WGS) entry which is preliminary data.</text>
</comment>
<dbReference type="Proteomes" id="UP001234297">
    <property type="component" value="Chromosome 5"/>
</dbReference>
<protein>
    <submittedName>
        <fullName evidence="1">Uncharacterized protein</fullName>
    </submittedName>
</protein>
<name>A0ACC2M4Z8_PERAE</name>
<organism evidence="1 2">
    <name type="scientific">Persea americana</name>
    <name type="common">Avocado</name>
    <dbReference type="NCBI Taxonomy" id="3435"/>
    <lineage>
        <taxon>Eukaryota</taxon>
        <taxon>Viridiplantae</taxon>
        <taxon>Streptophyta</taxon>
        <taxon>Embryophyta</taxon>
        <taxon>Tracheophyta</taxon>
        <taxon>Spermatophyta</taxon>
        <taxon>Magnoliopsida</taxon>
        <taxon>Magnoliidae</taxon>
        <taxon>Laurales</taxon>
        <taxon>Lauraceae</taxon>
        <taxon>Persea</taxon>
    </lineage>
</organism>
<accession>A0ACC2M4Z8</accession>
<keyword evidence="2" id="KW-1185">Reference proteome</keyword>
<reference evidence="1 2" key="1">
    <citation type="journal article" date="2022" name="Hortic Res">
        <title>A haplotype resolved chromosomal level avocado genome allows analysis of novel avocado genes.</title>
        <authorList>
            <person name="Nath O."/>
            <person name="Fletcher S.J."/>
            <person name="Hayward A."/>
            <person name="Shaw L.M."/>
            <person name="Masouleh A.K."/>
            <person name="Furtado A."/>
            <person name="Henry R.J."/>
            <person name="Mitter N."/>
        </authorList>
    </citation>
    <scope>NUCLEOTIDE SEQUENCE [LARGE SCALE GENOMIC DNA]</scope>
    <source>
        <strain evidence="2">cv. Hass</strain>
    </source>
</reference>
<proteinExistence type="predicted"/>
<sequence length="1275" mass="140587">MSLSMAAAAEQPLKKRKLYESAPTEPPPTIASPPSQEEILRKRRNREEIRNIYECYKRIRYCISQKDARLMPEFEQAYLSLITASRGCTSVQRIAAELIPRYASYCPTALEAAAKVEINMYNWSLAIIKRGDDLDDVAFQTAKTCIFGLVDISSTASSEAPTSSVIRGICSAVFLNVLTFFISTFEGKDIYQIDGGIIEKIQSNDMFSELKEKLGEDEESALLKLFKFRAVCLLRIFFLCPKNLLAACFELLDSSGPDVGVHKGAYYFIRQVTSSTSVVTHQLDKTNDGPTSCTDSMHLKECNGVGEEKPESNCNPISGKGSFVKVDCLMGMVISKDSSLRGWILSRYKKLCESMGSEALSELSSSLEGVFESFSELVCEAASLEVSDEDNSDPSKYITHQYLVPKISNSGHVVKHCRSLTKQEASVSDSSNHECESSANVKESELGENKDLRPDRPSIRKDLISNLSPSAGKRPTDLRNSILQSGNHIVHGDNNKISTNVLSSPKQYLATKHSSSSTSKIVWYTDGDPASMDVFSASKQLWLGSLGHEASETLVRSQFERFGPIDFFYFFPVKGFALVEYRNIMDAVKAREYMSGSAPWGSCLHIKFLDIGLGSRGAINGAAIGTSCHVYIGKVPSRWAKDEILHELVKVGLRTPRMLTDLPSESALLLEFETAEEAAAVMSHIRQRRKESSYHVLSGKSLGDGLASSSHHLLVRELDHSVSDEELISAFSQFGELTGWKFIRQSGCCFIDFRSDEAAAAARSYLDDDDLMSICKLAVGNVGSVSRLKRANTHRGSCWFVEFNSVDAAITVLKNIRGCPGVFFQIEYRNSGIPQHNEEPHFLGGKANASGYLLSHDDSGSSSFGSLPGNHNISPLNMKSEGGIHELVSPRVSLDNHGMLVQSGHAFRPNWPVMNSMERQNMIQNVEEKVDHSENNMTNLSLQEGQVISRTSEQTWMYKKPEIEMQMSAPGTMHCQPTATQGPAPVPPPIQPPSFLRPVYLSPNNSWDMRGPNPSLLVNQIPPGMPHTNFHVNVCSTAPFLPSPVTPLAQMPGNAMQRFDQMHTLPTLPPLASPPPPPPDVPPPLPPSPPPLPQSQPPSVPPPPSSPPPLFQQVVQPSNIDAGGQYMQYQWQGVLCKSGVHYCTIFANREETGVCKYANAISEPAEWPAKLDVTKRTDLRHVKSTFNGTPPNKREVCRLLPSSASDHKGLQDFITYLKQRECAGVIKIPAGKSIWARLLFILPYSSDICSMLGIAPHPVECLIGLILPKEKNFEW</sequence>
<evidence type="ECO:0000313" key="1">
    <source>
        <dbReference type="EMBL" id="KAJ8640749.1"/>
    </source>
</evidence>
<gene>
    <name evidence="1" type="ORF">MRB53_017443</name>
</gene>
<evidence type="ECO:0000313" key="2">
    <source>
        <dbReference type="Proteomes" id="UP001234297"/>
    </source>
</evidence>
<dbReference type="EMBL" id="CM056813">
    <property type="protein sequence ID" value="KAJ8640749.1"/>
    <property type="molecule type" value="Genomic_DNA"/>
</dbReference>